<dbReference type="EMBL" id="GBXM01100621">
    <property type="protein sequence ID" value="JAH07956.1"/>
    <property type="molecule type" value="Transcribed_RNA"/>
</dbReference>
<accession>A0A0E9PTK0</accession>
<name>A0A0E9PTK0_ANGAN</name>
<reference evidence="1" key="1">
    <citation type="submission" date="2014-11" db="EMBL/GenBank/DDBJ databases">
        <authorList>
            <person name="Amaro Gonzalez C."/>
        </authorList>
    </citation>
    <scope>NUCLEOTIDE SEQUENCE</scope>
</reference>
<proteinExistence type="predicted"/>
<organism evidence="1">
    <name type="scientific">Anguilla anguilla</name>
    <name type="common">European freshwater eel</name>
    <name type="synonym">Muraena anguilla</name>
    <dbReference type="NCBI Taxonomy" id="7936"/>
    <lineage>
        <taxon>Eukaryota</taxon>
        <taxon>Metazoa</taxon>
        <taxon>Chordata</taxon>
        <taxon>Craniata</taxon>
        <taxon>Vertebrata</taxon>
        <taxon>Euteleostomi</taxon>
        <taxon>Actinopterygii</taxon>
        <taxon>Neopterygii</taxon>
        <taxon>Teleostei</taxon>
        <taxon>Anguilliformes</taxon>
        <taxon>Anguillidae</taxon>
        <taxon>Anguilla</taxon>
    </lineage>
</organism>
<evidence type="ECO:0000313" key="1">
    <source>
        <dbReference type="EMBL" id="JAH07956.1"/>
    </source>
</evidence>
<sequence>MLNFNTLAMFFLQQTWLQRSHSRKHIKKTKISTKKNVLYAICKTK</sequence>
<protein>
    <submittedName>
        <fullName evidence="1">Uncharacterized protein</fullName>
    </submittedName>
</protein>
<dbReference type="AlphaFoldDB" id="A0A0E9PTK0"/>
<reference evidence="1" key="2">
    <citation type="journal article" date="2015" name="Fish Shellfish Immunol.">
        <title>Early steps in the European eel (Anguilla anguilla)-Vibrio vulnificus interaction in the gills: Role of the RtxA13 toxin.</title>
        <authorList>
            <person name="Callol A."/>
            <person name="Pajuelo D."/>
            <person name="Ebbesson L."/>
            <person name="Teles M."/>
            <person name="MacKenzie S."/>
            <person name="Amaro C."/>
        </authorList>
    </citation>
    <scope>NUCLEOTIDE SEQUENCE</scope>
</reference>